<evidence type="ECO:0000313" key="3">
    <source>
        <dbReference type="EMBL" id="GAA4497295.1"/>
    </source>
</evidence>
<gene>
    <name evidence="3" type="ORF">GCM10023172_12010</name>
</gene>
<evidence type="ECO:0000313" key="4">
    <source>
        <dbReference type="Proteomes" id="UP001501243"/>
    </source>
</evidence>
<dbReference type="PROSITE" id="PS51257">
    <property type="entry name" value="PROKAR_LIPOPROTEIN"/>
    <property type="match status" value="1"/>
</dbReference>
<keyword evidence="1" id="KW-0732">Signal</keyword>
<keyword evidence="4" id="KW-1185">Reference proteome</keyword>
<feature type="domain" description="Putative auto-transporter adhesin head GIN" evidence="2">
    <location>
        <begin position="59"/>
        <end position="247"/>
    </location>
</feature>
<organism evidence="3 4">
    <name type="scientific">Hymenobacter ginsengisoli</name>
    <dbReference type="NCBI Taxonomy" id="1051626"/>
    <lineage>
        <taxon>Bacteria</taxon>
        <taxon>Pseudomonadati</taxon>
        <taxon>Bacteroidota</taxon>
        <taxon>Cytophagia</taxon>
        <taxon>Cytophagales</taxon>
        <taxon>Hymenobacteraceae</taxon>
        <taxon>Hymenobacter</taxon>
    </lineage>
</organism>
<sequence length="263" mass="29535">MHFRMLLQSNALAGLRGLAPLLAGSLALAACGADHDTDCLKSNGPVTTERRAVDRRLRTVTVYNNVDLTIVPDTATYAEVRAGEHMLPYIEFSTPSGSDQLVIKNTSRCNWVRSYDTPREVRLHVANPHRRFYINQYGYGLITTENQWAQDTLYLLSASTGDINLNVRSNYLLFDSYDAGDIILRGSAEEFHPNCFNTGFLFASDLDAHYCYFSTFREWRGDMHVRSHGNLGGTLMGTGRLFYTGNPSYIDVKGPNVNNIFKE</sequence>
<comment type="caution">
    <text evidence="3">The sequence shown here is derived from an EMBL/GenBank/DDBJ whole genome shotgun (WGS) entry which is preliminary data.</text>
</comment>
<accession>A0ABP8Q5D7</accession>
<feature type="signal peptide" evidence="1">
    <location>
        <begin position="1"/>
        <end position="29"/>
    </location>
</feature>
<reference evidence="4" key="1">
    <citation type="journal article" date="2019" name="Int. J. Syst. Evol. Microbiol.">
        <title>The Global Catalogue of Microorganisms (GCM) 10K type strain sequencing project: providing services to taxonomists for standard genome sequencing and annotation.</title>
        <authorList>
            <consortium name="The Broad Institute Genomics Platform"/>
            <consortium name="The Broad Institute Genome Sequencing Center for Infectious Disease"/>
            <person name="Wu L."/>
            <person name="Ma J."/>
        </authorList>
    </citation>
    <scope>NUCLEOTIDE SEQUENCE [LARGE SCALE GENOMIC DNA]</scope>
    <source>
        <strain evidence="4">JCM 17841</strain>
    </source>
</reference>
<evidence type="ECO:0000256" key="1">
    <source>
        <dbReference type="SAM" id="SignalP"/>
    </source>
</evidence>
<feature type="chain" id="PRO_5047129015" description="Putative auto-transporter adhesin head GIN domain-containing protein" evidence="1">
    <location>
        <begin position="30"/>
        <end position="263"/>
    </location>
</feature>
<dbReference type="Pfam" id="PF10988">
    <property type="entry name" value="DUF2807"/>
    <property type="match status" value="1"/>
</dbReference>
<dbReference type="Proteomes" id="UP001501243">
    <property type="component" value="Unassembled WGS sequence"/>
</dbReference>
<protein>
    <recommendedName>
        <fullName evidence="2">Putative auto-transporter adhesin head GIN domain-containing protein</fullName>
    </recommendedName>
</protein>
<proteinExistence type="predicted"/>
<dbReference type="Gene3D" id="2.160.20.120">
    <property type="match status" value="1"/>
</dbReference>
<dbReference type="EMBL" id="BAABGQ010000005">
    <property type="protein sequence ID" value="GAA4497295.1"/>
    <property type="molecule type" value="Genomic_DNA"/>
</dbReference>
<dbReference type="InterPro" id="IPR021255">
    <property type="entry name" value="DUF2807"/>
</dbReference>
<evidence type="ECO:0000259" key="2">
    <source>
        <dbReference type="Pfam" id="PF10988"/>
    </source>
</evidence>
<name>A0ABP8Q5D7_9BACT</name>